<dbReference type="EMBL" id="LSSN01001256">
    <property type="protein sequence ID" value="OMJ20374.1"/>
    <property type="molecule type" value="Genomic_DNA"/>
</dbReference>
<keyword evidence="2" id="KW-1185">Reference proteome</keyword>
<name>A0A1R1Y0P9_9FUNG</name>
<comment type="caution">
    <text evidence="1">The sequence shown here is derived from an EMBL/GenBank/DDBJ whole genome shotgun (WGS) entry which is preliminary data.</text>
</comment>
<evidence type="ECO:0000313" key="2">
    <source>
        <dbReference type="Proteomes" id="UP000187283"/>
    </source>
</evidence>
<accession>A0A1R1Y0P9</accession>
<protein>
    <submittedName>
        <fullName evidence="1">Uncharacterized protein</fullName>
    </submittedName>
</protein>
<gene>
    <name evidence="1" type="ORF">AYI70_g4155</name>
</gene>
<dbReference type="Proteomes" id="UP000187283">
    <property type="component" value="Unassembled WGS sequence"/>
</dbReference>
<proteinExistence type="predicted"/>
<organism evidence="1 2">
    <name type="scientific">Smittium culicis</name>
    <dbReference type="NCBI Taxonomy" id="133412"/>
    <lineage>
        <taxon>Eukaryota</taxon>
        <taxon>Fungi</taxon>
        <taxon>Fungi incertae sedis</taxon>
        <taxon>Zoopagomycota</taxon>
        <taxon>Kickxellomycotina</taxon>
        <taxon>Harpellomycetes</taxon>
        <taxon>Harpellales</taxon>
        <taxon>Legeriomycetaceae</taxon>
        <taxon>Smittium</taxon>
    </lineage>
</organism>
<evidence type="ECO:0000313" key="1">
    <source>
        <dbReference type="EMBL" id="OMJ20374.1"/>
    </source>
</evidence>
<reference evidence="1 2" key="1">
    <citation type="submission" date="2017-01" db="EMBL/GenBank/DDBJ databases">
        <authorList>
            <person name="Mah S.A."/>
            <person name="Swanson W.J."/>
            <person name="Moy G.W."/>
            <person name="Vacquier V.D."/>
        </authorList>
    </citation>
    <scope>NUCLEOTIDE SEQUENCE [LARGE SCALE GENOMIC DNA]</scope>
    <source>
        <strain evidence="1 2">GSMNP</strain>
    </source>
</reference>
<sequence>MKYIPVSMMICDNQTTGRIVRVNEIVYVDIRLITEYAVLLSSPVVGSSSNRILGSVSSFVAIPVLFFSPPDIPRDSTEPTKESLNLLNFICSIYSSTAVNLSSSLYLAEGSRSIAIYRIVSETVKYGLRLSSCSTYDSTFLNFRGSLSSPLNSTSPIILPFVIRPAITFNKVVFPDPDDPITATNSPLFISKETLLNIVFWLKFFFPPELML</sequence>
<dbReference type="AlphaFoldDB" id="A0A1R1Y0P9"/>